<name>A0A176VII4_MARPO</name>
<evidence type="ECO:0000313" key="2">
    <source>
        <dbReference type="EMBL" id="OAE20690.1"/>
    </source>
</evidence>
<evidence type="ECO:0000313" key="3">
    <source>
        <dbReference type="Proteomes" id="UP000077202"/>
    </source>
</evidence>
<dbReference type="Proteomes" id="UP000077202">
    <property type="component" value="Unassembled WGS sequence"/>
</dbReference>
<dbReference type="InterPro" id="IPR007317">
    <property type="entry name" value="GET4"/>
</dbReference>
<dbReference type="EMBL" id="LVLJ01003591">
    <property type="protein sequence ID" value="OAE20690.1"/>
    <property type="molecule type" value="Genomic_DNA"/>
</dbReference>
<dbReference type="InterPro" id="IPR011990">
    <property type="entry name" value="TPR-like_helical_dom_sf"/>
</dbReference>
<dbReference type="PANTHER" id="PTHR12875">
    <property type="entry name" value="GOLGI TO ER TRAFFIC PROTEIN 4 HOMOLOG"/>
    <property type="match status" value="1"/>
</dbReference>
<reference evidence="2" key="1">
    <citation type="submission" date="2016-03" db="EMBL/GenBank/DDBJ databases">
        <title>Mechanisms controlling the formation of the plant cell surface in tip-growing cells are functionally conserved among land plants.</title>
        <authorList>
            <person name="Honkanen S."/>
            <person name="Jones V.A."/>
            <person name="Morieri G."/>
            <person name="Champion C."/>
            <person name="Hetherington A.J."/>
            <person name="Kelly S."/>
            <person name="Saint-Marcoux D."/>
            <person name="Proust H."/>
            <person name="Prescott H."/>
            <person name="Dolan L."/>
        </authorList>
    </citation>
    <scope>NUCLEOTIDE SEQUENCE [LARGE SCALE GENOMIC DNA]</scope>
    <source>
        <tissue evidence="2">Whole gametophyte</tissue>
    </source>
</reference>
<sequence length="322" mass="35822">MRDSSANSGKTLQRLEKSVEAGNYYEAQQTYKTVYARYMAGRKYDEAMELLQAGASVQLKHGQVTCGAELAVLLIETFGKASVPYTSTALDRIIAIYNEFPKVDVGQIKAVSEDGSISEETVEARTRVEGCSSFLKAAIKWSIESGGQSKGAPELHKMLAEYIWTQSPVPELGKASIHFLRGNCPEAFASAVVDCMSKCYQGEADLVVARAILQYCSLGNLRDANILWSKVKEACSDKLPDTPLLHFIKFLLQTLERDALPLFRMLRQNYKLSIERDPTFDEYLDDIAERFFNVRRKTGIQGMLGDIMKVTLILLGEVTVSS</sequence>
<evidence type="ECO:0000256" key="1">
    <source>
        <dbReference type="ARBA" id="ARBA00005351"/>
    </source>
</evidence>
<dbReference type="Gene3D" id="1.25.40.10">
    <property type="entry name" value="Tetratricopeptide repeat domain"/>
    <property type="match status" value="1"/>
</dbReference>
<gene>
    <name evidence="2" type="ORF">AXG93_154s1640</name>
</gene>
<evidence type="ECO:0008006" key="4">
    <source>
        <dbReference type="Google" id="ProtNLM"/>
    </source>
</evidence>
<accession>A0A176VII4</accession>
<dbReference type="PANTHER" id="PTHR12875:SF0">
    <property type="entry name" value="GOLGI TO ER TRAFFIC PROTEIN 4 HOMOLOG"/>
    <property type="match status" value="1"/>
</dbReference>
<comment type="caution">
    <text evidence="2">The sequence shown here is derived from an EMBL/GenBank/DDBJ whole genome shotgun (WGS) entry which is preliminary data.</text>
</comment>
<dbReference type="GO" id="GO:0005829">
    <property type="term" value="C:cytosol"/>
    <property type="evidence" value="ECO:0007669"/>
    <property type="project" value="TreeGrafter"/>
</dbReference>
<dbReference type="GO" id="GO:0045048">
    <property type="term" value="P:protein insertion into ER membrane"/>
    <property type="evidence" value="ECO:0007669"/>
    <property type="project" value="InterPro"/>
</dbReference>
<dbReference type="AlphaFoldDB" id="A0A176VII4"/>
<protein>
    <recommendedName>
        <fullName evidence="4">Golgi to ER traffic protein 4 homolog</fullName>
    </recommendedName>
</protein>
<keyword evidence="3" id="KW-1185">Reference proteome</keyword>
<organism evidence="2 3">
    <name type="scientific">Marchantia polymorpha subsp. ruderalis</name>
    <dbReference type="NCBI Taxonomy" id="1480154"/>
    <lineage>
        <taxon>Eukaryota</taxon>
        <taxon>Viridiplantae</taxon>
        <taxon>Streptophyta</taxon>
        <taxon>Embryophyta</taxon>
        <taxon>Marchantiophyta</taxon>
        <taxon>Marchantiopsida</taxon>
        <taxon>Marchantiidae</taxon>
        <taxon>Marchantiales</taxon>
        <taxon>Marchantiaceae</taxon>
        <taxon>Marchantia</taxon>
    </lineage>
</organism>
<dbReference type="FunFam" id="1.25.40.10:FF:000387">
    <property type="entry name" value="Golgi to ER traffic protein 4"/>
    <property type="match status" value="1"/>
</dbReference>
<dbReference type="Pfam" id="PF04190">
    <property type="entry name" value="GET4"/>
    <property type="match status" value="1"/>
</dbReference>
<comment type="similarity">
    <text evidence="1">Belongs to the GET4 family.</text>
</comment>
<proteinExistence type="inferred from homology"/>